<dbReference type="GeneID" id="55995211"/>
<dbReference type="Gene3D" id="3.40.710.10">
    <property type="entry name" value="DD-peptidase/beta-lactamase superfamily"/>
    <property type="match status" value="1"/>
</dbReference>
<sequence length="415" mass="46004">MPFTSSTITRLQGIVDGACADQKTGIPGTTVVIVGKDGKELFAHSSGSRGVDSKEPMSLETVFWMASCTKLLTGIACMQLVHQNILKLDDGDHLEHLCPELRDVKVLRADGSLEDKRKTITLRMLLTHTAGFGYTFFNERLRDWAFPAGVDEFSGRFDDMKTPLLFQPGEGWEYGVGVDWAGIALERATGLRLNAYLQKNVFEPMGITDMSMIPTKSMRSRVAHMHARDHDGSLRRRNHLLRVPLVVDPDDHAQVDQVFNSGGAGMFAKPQEYSKILAMLLNNGTCPRTGAKILPAESVEEMFRNQIPEFPNYSRKSIPASKPELTNPIPQLYPVEGDPPQGWGITFMQSMGGPTGRSKGTGHWAGLANLWWWCDRENGVAGIVCTQILPFADLKVLQLWGQVEAETYKGLKEVN</sequence>
<dbReference type="KEGG" id="trg:TRUGW13939_07721"/>
<dbReference type="RefSeq" id="XP_035346752.1">
    <property type="nucleotide sequence ID" value="XM_035490859.1"/>
</dbReference>
<dbReference type="InterPro" id="IPR050789">
    <property type="entry name" value="Diverse_Enzym_Activities"/>
</dbReference>
<name>A0A7H8R377_TALRU</name>
<evidence type="ECO:0000313" key="3">
    <source>
        <dbReference type="Proteomes" id="UP000509510"/>
    </source>
</evidence>
<dbReference type="PANTHER" id="PTHR43283">
    <property type="entry name" value="BETA-LACTAMASE-RELATED"/>
    <property type="match status" value="1"/>
</dbReference>
<dbReference type="InterPro" id="IPR001466">
    <property type="entry name" value="Beta-lactam-related"/>
</dbReference>
<reference evidence="3" key="1">
    <citation type="submission" date="2020-06" db="EMBL/GenBank/DDBJ databases">
        <title>A chromosome-scale genome assembly of Talaromyces rugulosus W13939.</title>
        <authorList>
            <person name="Wang B."/>
            <person name="Guo L."/>
            <person name="Ye K."/>
            <person name="Wang L."/>
        </authorList>
    </citation>
    <scope>NUCLEOTIDE SEQUENCE [LARGE SCALE GENOMIC DNA]</scope>
    <source>
        <strain evidence="3">W13939</strain>
    </source>
</reference>
<keyword evidence="3" id="KW-1185">Reference proteome</keyword>
<dbReference type="SUPFAM" id="SSF56601">
    <property type="entry name" value="beta-lactamase/transpeptidase-like"/>
    <property type="match status" value="1"/>
</dbReference>
<evidence type="ECO:0000259" key="1">
    <source>
        <dbReference type="Pfam" id="PF00144"/>
    </source>
</evidence>
<evidence type="ECO:0000313" key="2">
    <source>
        <dbReference type="EMBL" id="QKX60576.1"/>
    </source>
</evidence>
<gene>
    <name evidence="2" type="ORF">TRUGW13939_07721</name>
</gene>
<dbReference type="EMBL" id="CP055901">
    <property type="protein sequence ID" value="QKX60576.1"/>
    <property type="molecule type" value="Genomic_DNA"/>
</dbReference>
<dbReference type="Pfam" id="PF00144">
    <property type="entry name" value="Beta-lactamase"/>
    <property type="match status" value="1"/>
</dbReference>
<proteinExistence type="predicted"/>
<feature type="domain" description="Beta-lactamase-related" evidence="1">
    <location>
        <begin position="23"/>
        <end position="390"/>
    </location>
</feature>
<organism evidence="2 3">
    <name type="scientific">Talaromyces rugulosus</name>
    <name type="common">Penicillium rugulosum</name>
    <dbReference type="NCBI Taxonomy" id="121627"/>
    <lineage>
        <taxon>Eukaryota</taxon>
        <taxon>Fungi</taxon>
        <taxon>Dikarya</taxon>
        <taxon>Ascomycota</taxon>
        <taxon>Pezizomycotina</taxon>
        <taxon>Eurotiomycetes</taxon>
        <taxon>Eurotiomycetidae</taxon>
        <taxon>Eurotiales</taxon>
        <taxon>Trichocomaceae</taxon>
        <taxon>Talaromyces</taxon>
        <taxon>Talaromyces sect. Islandici</taxon>
    </lineage>
</organism>
<dbReference type="AlphaFoldDB" id="A0A7H8R377"/>
<dbReference type="InterPro" id="IPR012338">
    <property type="entry name" value="Beta-lactam/transpept-like"/>
</dbReference>
<dbReference type="Proteomes" id="UP000509510">
    <property type="component" value="Chromosome IV"/>
</dbReference>
<dbReference type="PANTHER" id="PTHR43283:SF3">
    <property type="entry name" value="BETA-LACTAMASE FAMILY PROTEIN (AFU_ORTHOLOGUE AFUA_5G07500)"/>
    <property type="match status" value="1"/>
</dbReference>
<dbReference type="OrthoDB" id="428260at2759"/>
<accession>A0A7H8R377</accession>
<protein>
    <recommendedName>
        <fullName evidence="1">Beta-lactamase-related domain-containing protein</fullName>
    </recommendedName>
</protein>